<sequence>MQGRGETGDARENLPTSGIALREQQRAAVDELDSLARDRSTSDHTLISPNPSPGVEGGRVRDWRGRKRKRGLRVNWATLERRCHRSGTRTLLARGRRGGIRFPVMHRVLEALRNIPITDLRQRRQPQHPICPAPLTSDSKQQVRVTELKLPATGATMAEQLARSPPTKANRAQYPVGSPEFRKWGSFWTMPLVSGFSRGSPVSPAPSFRRCSIFTLNNCSSALKNFLLRPLAHERNLIYTVQDQDGNTARLARKSDEALGVRVSVVRIAPSRLDLGRSLERRIGEDPTSIPETAVLISGFSIANSGEIQAALNMEVLRADVDEARWVRSSPGMQDNEVTGDPREKPVDQRNRRALLGSP</sequence>
<feature type="region of interest" description="Disordered" evidence="1">
    <location>
        <begin position="1"/>
        <end position="23"/>
    </location>
</feature>
<evidence type="ECO:0000313" key="2">
    <source>
        <dbReference type="EMBL" id="KAJ8881856.1"/>
    </source>
</evidence>
<evidence type="ECO:0000256" key="1">
    <source>
        <dbReference type="SAM" id="MobiDB-lite"/>
    </source>
</evidence>
<accession>A0ABQ9HCD8</accession>
<dbReference type="Proteomes" id="UP001159363">
    <property type="component" value="Chromosome 5"/>
</dbReference>
<comment type="caution">
    <text evidence="2">The sequence shown here is derived from an EMBL/GenBank/DDBJ whole genome shotgun (WGS) entry which is preliminary data.</text>
</comment>
<feature type="region of interest" description="Disordered" evidence="1">
    <location>
        <begin position="37"/>
        <end position="66"/>
    </location>
</feature>
<gene>
    <name evidence="2" type="ORF">PR048_018342</name>
</gene>
<name>A0ABQ9HCD8_9NEOP</name>
<dbReference type="EMBL" id="JARBHB010000006">
    <property type="protein sequence ID" value="KAJ8881856.1"/>
    <property type="molecule type" value="Genomic_DNA"/>
</dbReference>
<proteinExistence type="predicted"/>
<reference evidence="2 3" key="1">
    <citation type="submission" date="2023-02" db="EMBL/GenBank/DDBJ databases">
        <title>LHISI_Scaffold_Assembly.</title>
        <authorList>
            <person name="Stuart O.P."/>
            <person name="Cleave R."/>
            <person name="Magrath M.J.L."/>
            <person name="Mikheyev A.S."/>
        </authorList>
    </citation>
    <scope>NUCLEOTIDE SEQUENCE [LARGE SCALE GENOMIC DNA]</scope>
    <source>
        <strain evidence="2">Daus_M_001</strain>
        <tissue evidence="2">Leg muscle</tissue>
    </source>
</reference>
<feature type="compositionally biased region" description="Basic and acidic residues" evidence="1">
    <location>
        <begin position="1"/>
        <end position="12"/>
    </location>
</feature>
<protein>
    <submittedName>
        <fullName evidence="2">Uncharacterized protein</fullName>
    </submittedName>
</protein>
<evidence type="ECO:0000313" key="3">
    <source>
        <dbReference type="Proteomes" id="UP001159363"/>
    </source>
</evidence>
<keyword evidence="3" id="KW-1185">Reference proteome</keyword>
<feature type="region of interest" description="Disordered" evidence="1">
    <location>
        <begin position="328"/>
        <end position="359"/>
    </location>
</feature>
<organism evidence="2 3">
    <name type="scientific">Dryococelus australis</name>
    <dbReference type="NCBI Taxonomy" id="614101"/>
    <lineage>
        <taxon>Eukaryota</taxon>
        <taxon>Metazoa</taxon>
        <taxon>Ecdysozoa</taxon>
        <taxon>Arthropoda</taxon>
        <taxon>Hexapoda</taxon>
        <taxon>Insecta</taxon>
        <taxon>Pterygota</taxon>
        <taxon>Neoptera</taxon>
        <taxon>Polyneoptera</taxon>
        <taxon>Phasmatodea</taxon>
        <taxon>Verophasmatodea</taxon>
        <taxon>Anareolatae</taxon>
        <taxon>Phasmatidae</taxon>
        <taxon>Eurycanthinae</taxon>
        <taxon>Dryococelus</taxon>
    </lineage>
</organism>
<feature type="compositionally biased region" description="Basic and acidic residues" evidence="1">
    <location>
        <begin position="340"/>
        <end position="351"/>
    </location>
</feature>